<evidence type="ECO:0000313" key="1">
    <source>
        <dbReference type="Proteomes" id="UP000887560"/>
    </source>
</evidence>
<proteinExistence type="predicted"/>
<sequence length="380" mass="43891">MPQKTQQMPYYNNYSDENVNCFVRGQVHLNRWPPKKIDNLSQGNAQNLHFHKDHSQVSNPNSEYLTNFGAPSHWFGRLPVMPFNSLNQQQHPQFYNHSNQQQNQFNRYNNSQKGYIGNNKHSPLPIVEKAPFPLRRVYSANSPKSLGRQQNNCNKNNIIWSSPLITPKYALNNIIEDKRINNQFKQQIFINPQKLQQASAPHFYSSPVFTTNNNVFSVSPCSPQNSVLSKRPIQNIFSSNFDQQNKEKHQNNFTKEMTKLTKPFIRHHFSSSFSSFELLPTVNRKSPQQMSWPYLQNENSIASTMERSSFAQKVFELFKQAAWAAAASTNIATTAATTTLAGSVIPPLREFNLRAELFWLKSAMKESMHSMFRMQVIINN</sequence>
<reference evidence="2" key="1">
    <citation type="submission" date="2022-11" db="UniProtKB">
        <authorList>
            <consortium name="WormBaseParasite"/>
        </authorList>
    </citation>
    <scope>IDENTIFICATION</scope>
</reference>
<accession>A0A915P475</accession>
<protein>
    <submittedName>
        <fullName evidence="2">Uncharacterized protein</fullName>
    </submittedName>
</protein>
<evidence type="ECO:0000313" key="2">
    <source>
        <dbReference type="WBParaSite" id="scf7180000423784.g11616"/>
    </source>
</evidence>
<dbReference type="Proteomes" id="UP000887560">
    <property type="component" value="Unplaced"/>
</dbReference>
<name>A0A915P475_9BILA</name>
<keyword evidence="1" id="KW-1185">Reference proteome</keyword>
<organism evidence="1 2">
    <name type="scientific">Meloidogyne floridensis</name>
    <dbReference type="NCBI Taxonomy" id="298350"/>
    <lineage>
        <taxon>Eukaryota</taxon>
        <taxon>Metazoa</taxon>
        <taxon>Ecdysozoa</taxon>
        <taxon>Nematoda</taxon>
        <taxon>Chromadorea</taxon>
        <taxon>Rhabditida</taxon>
        <taxon>Tylenchina</taxon>
        <taxon>Tylenchomorpha</taxon>
        <taxon>Tylenchoidea</taxon>
        <taxon>Meloidogynidae</taxon>
        <taxon>Meloidogyninae</taxon>
        <taxon>Meloidogyne</taxon>
    </lineage>
</organism>
<dbReference type="AlphaFoldDB" id="A0A915P475"/>
<dbReference type="WBParaSite" id="scf7180000423784.g11616">
    <property type="protein sequence ID" value="scf7180000423784.g11616"/>
    <property type="gene ID" value="scf7180000423784.g11616"/>
</dbReference>